<sequence>MTAPNTTNVHFSPSRGDKRRADDLWAIEPMPADLIDSPLDFIFAEHHRQREAASILTMLADGEFDGEGVHALLTFLETDFALHIGDEELALFPMLREHCLPEDNVERILARLEDEHREDEASLETATAILTKSVSDKQLGVNDKRRLRMFAEHIRQHLALENGVLLPIARVRLRENELGVLADLLKARRR</sequence>
<protein>
    <submittedName>
        <fullName evidence="3">Cation-binding protein</fullName>
    </submittedName>
</protein>
<keyword evidence="1" id="KW-0175">Coiled coil</keyword>
<feature type="domain" description="Hemerythrin-like" evidence="2">
    <location>
        <begin position="38"/>
        <end position="169"/>
    </location>
</feature>
<gene>
    <name evidence="3" type="ORF">CW354_02340</name>
</gene>
<keyword evidence="4" id="KW-1185">Reference proteome</keyword>
<dbReference type="AlphaFoldDB" id="A0A2S7KB24"/>
<feature type="coiled-coil region" evidence="1">
    <location>
        <begin position="102"/>
        <end position="129"/>
    </location>
</feature>
<dbReference type="Pfam" id="PF01814">
    <property type="entry name" value="Hemerythrin"/>
    <property type="match status" value="1"/>
</dbReference>
<dbReference type="OrthoDB" id="7619676at2"/>
<evidence type="ECO:0000256" key="1">
    <source>
        <dbReference type="SAM" id="Coils"/>
    </source>
</evidence>
<dbReference type="InterPro" id="IPR012312">
    <property type="entry name" value="Hemerythrin-like"/>
</dbReference>
<evidence type="ECO:0000313" key="4">
    <source>
        <dbReference type="Proteomes" id="UP000239504"/>
    </source>
</evidence>
<name>A0A2S7KB24_9PROT</name>
<evidence type="ECO:0000259" key="2">
    <source>
        <dbReference type="Pfam" id="PF01814"/>
    </source>
</evidence>
<reference evidence="3 4" key="1">
    <citation type="submission" date="2017-12" db="EMBL/GenBank/DDBJ databases">
        <authorList>
            <person name="Hurst M.R.H."/>
        </authorList>
    </citation>
    <scope>NUCLEOTIDE SEQUENCE [LARGE SCALE GENOMIC DNA]</scope>
    <source>
        <strain evidence="3 4">SY-3-19</strain>
    </source>
</reference>
<proteinExistence type="predicted"/>
<dbReference type="EMBL" id="PJCH01000001">
    <property type="protein sequence ID" value="PQA89714.1"/>
    <property type="molecule type" value="Genomic_DNA"/>
</dbReference>
<organism evidence="3 4">
    <name type="scientific">Hyphococcus luteus</name>
    <dbReference type="NCBI Taxonomy" id="2058213"/>
    <lineage>
        <taxon>Bacteria</taxon>
        <taxon>Pseudomonadati</taxon>
        <taxon>Pseudomonadota</taxon>
        <taxon>Alphaproteobacteria</taxon>
        <taxon>Parvularculales</taxon>
        <taxon>Parvularculaceae</taxon>
        <taxon>Hyphococcus</taxon>
    </lineage>
</organism>
<dbReference type="RefSeq" id="WP_104828416.1">
    <property type="nucleotide sequence ID" value="NZ_PJCH01000001.1"/>
</dbReference>
<comment type="caution">
    <text evidence="3">The sequence shown here is derived from an EMBL/GenBank/DDBJ whole genome shotgun (WGS) entry which is preliminary data.</text>
</comment>
<accession>A0A2S7KB24</accession>
<dbReference type="Gene3D" id="1.20.120.520">
    <property type="entry name" value="nmb1532 protein domain like"/>
    <property type="match status" value="1"/>
</dbReference>
<dbReference type="Proteomes" id="UP000239504">
    <property type="component" value="Unassembled WGS sequence"/>
</dbReference>
<evidence type="ECO:0000313" key="3">
    <source>
        <dbReference type="EMBL" id="PQA89714.1"/>
    </source>
</evidence>